<protein>
    <submittedName>
        <fullName evidence="2">P27 family phage terminase small subunit</fullName>
    </submittedName>
</protein>
<evidence type="ECO:0000256" key="1">
    <source>
        <dbReference type="SAM" id="MobiDB-lite"/>
    </source>
</evidence>
<comment type="caution">
    <text evidence="2">The sequence shown here is derived from an EMBL/GenBank/DDBJ whole genome shotgun (WGS) entry which is preliminary data.</text>
</comment>
<dbReference type="Proteomes" id="UP000680206">
    <property type="component" value="Unassembled WGS sequence"/>
</dbReference>
<dbReference type="InterPro" id="IPR006448">
    <property type="entry name" value="Phage_term_ssu_P27"/>
</dbReference>
<dbReference type="Pfam" id="PF05119">
    <property type="entry name" value="Terminase_4"/>
    <property type="match status" value="1"/>
</dbReference>
<sequence length="149" mass="15541">MPKRGTRQPATEKAPESAALQLLDGGGDTTVPAPVDPPDWLSDEATTLWHTLAPHTAPGTLTEGTAPAFAFLCNALATYVDADQMVQTAGVLIAEGQGLAPNPALAIRERADATVGKWARHFGLIPDPHTAAPATTQRPRTLPHLVEGG</sequence>
<accession>A0ABS3RWZ9</accession>
<keyword evidence="3" id="KW-1185">Reference proteome</keyword>
<evidence type="ECO:0000313" key="2">
    <source>
        <dbReference type="EMBL" id="MBO2461166.1"/>
    </source>
</evidence>
<dbReference type="RefSeq" id="WP_208244527.1">
    <property type="nucleotide sequence ID" value="NZ_JAGEPF010000016.1"/>
</dbReference>
<gene>
    <name evidence="2" type="ORF">J4709_26635</name>
</gene>
<name>A0ABS3RWZ9_9ACTN</name>
<feature type="region of interest" description="Disordered" evidence="1">
    <location>
        <begin position="127"/>
        <end position="149"/>
    </location>
</feature>
<reference evidence="2 3" key="1">
    <citation type="submission" date="2021-03" db="EMBL/GenBank/DDBJ databases">
        <title>Actinomadura violae sp. nov., isolated from lichen in Thailand.</title>
        <authorList>
            <person name="Kanchanasin P."/>
            <person name="Saeng-In P."/>
            <person name="Phongsopitanun W."/>
            <person name="Yuki M."/>
            <person name="Kudo T."/>
            <person name="Ohkuma M."/>
            <person name="Tanasupawat S."/>
        </authorList>
    </citation>
    <scope>NUCLEOTIDE SEQUENCE [LARGE SCALE GENOMIC DNA]</scope>
    <source>
        <strain evidence="2 3">LCR2-06</strain>
    </source>
</reference>
<organism evidence="2 3">
    <name type="scientific">Actinomadura violacea</name>
    <dbReference type="NCBI Taxonomy" id="2819934"/>
    <lineage>
        <taxon>Bacteria</taxon>
        <taxon>Bacillati</taxon>
        <taxon>Actinomycetota</taxon>
        <taxon>Actinomycetes</taxon>
        <taxon>Streptosporangiales</taxon>
        <taxon>Thermomonosporaceae</taxon>
        <taxon>Actinomadura</taxon>
    </lineage>
</organism>
<feature type="compositionally biased region" description="Low complexity" evidence="1">
    <location>
        <begin position="128"/>
        <end position="143"/>
    </location>
</feature>
<proteinExistence type="predicted"/>
<evidence type="ECO:0000313" key="3">
    <source>
        <dbReference type="Proteomes" id="UP000680206"/>
    </source>
</evidence>
<dbReference type="EMBL" id="JAGEPF010000016">
    <property type="protein sequence ID" value="MBO2461166.1"/>
    <property type="molecule type" value="Genomic_DNA"/>
</dbReference>